<keyword evidence="2" id="KW-0964">Secreted</keyword>
<feature type="region of interest" description="Disordered" evidence="5">
    <location>
        <begin position="136"/>
        <end position="219"/>
    </location>
</feature>
<evidence type="ECO:0000256" key="3">
    <source>
        <dbReference type="ARBA" id="ARBA00022729"/>
    </source>
</evidence>
<feature type="transmembrane region" description="Helical" evidence="6">
    <location>
        <begin position="225"/>
        <end position="244"/>
    </location>
</feature>
<keyword evidence="6" id="KW-0812">Transmembrane</keyword>
<feature type="compositionally biased region" description="Basic and acidic residues" evidence="5">
    <location>
        <begin position="33"/>
        <end position="49"/>
    </location>
</feature>
<dbReference type="STRING" id="1428644.BIV57_03830"/>
<organism evidence="9 10">
    <name type="scientific">Mangrovactinospora gilvigrisea</name>
    <dbReference type="NCBI Taxonomy" id="1428644"/>
    <lineage>
        <taxon>Bacteria</taxon>
        <taxon>Bacillati</taxon>
        <taxon>Actinomycetota</taxon>
        <taxon>Actinomycetes</taxon>
        <taxon>Kitasatosporales</taxon>
        <taxon>Streptomycetaceae</taxon>
        <taxon>Mangrovactinospora</taxon>
    </lineage>
</organism>
<proteinExistence type="predicted"/>
<sequence length="251" mass="25127">MRRSARVAAVLPLAAGLVWAAPSAFAAAPGDNGDVKIHKDSTPPDDQRNEPHVCAFYLDGFNFDGSQKVDWRIAAWAPTGPKGEVVKTGSLTLDAAGQGRTDVMTLPDGHYKLYWNFDGEHGRAKQKVFWVECGTSGGGTTTPSPSASATPPTTTPSTPAATPPAGGGTSTPTASPSTPAGSTAPSASASSPGSTAPAGDTTATPAPSPSTGGDSLAETGSNGPLYAGLAGVAAVLVAAGAWLMRRRATRG</sequence>
<evidence type="ECO:0000256" key="4">
    <source>
        <dbReference type="ARBA" id="ARBA00023088"/>
    </source>
</evidence>
<feature type="compositionally biased region" description="Low complexity" evidence="5">
    <location>
        <begin position="141"/>
        <end position="213"/>
    </location>
</feature>
<evidence type="ECO:0000259" key="8">
    <source>
        <dbReference type="PROSITE" id="PS50847"/>
    </source>
</evidence>
<feature type="domain" description="Gram-positive cocci surface proteins LPxTG" evidence="8">
    <location>
        <begin position="216"/>
        <end position="251"/>
    </location>
</feature>
<gene>
    <name evidence="9" type="ORF">BIV57_03830</name>
</gene>
<evidence type="ECO:0000313" key="9">
    <source>
        <dbReference type="EMBL" id="OIV38897.1"/>
    </source>
</evidence>
<evidence type="ECO:0000256" key="2">
    <source>
        <dbReference type="ARBA" id="ARBA00022525"/>
    </source>
</evidence>
<comment type="caution">
    <text evidence="9">The sequence shown here is derived from an EMBL/GenBank/DDBJ whole genome shotgun (WGS) entry which is preliminary data.</text>
</comment>
<dbReference type="NCBIfam" id="TIGR01167">
    <property type="entry name" value="LPXTG_anchor"/>
    <property type="match status" value="1"/>
</dbReference>
<evidence type="ECO:0000256" key="5">
    <source>
        <dbReference type="SAM" id="MobiDB-lite"/>
    </source>
</evidence>
<dbReference type="Proteomes" id="UP000243342">
    <property type="component" value="Unassembled WGS sequence"/>
</dbReference>
<keyword evidence="3 7" id="KW-0732">Signal</keyword>
<dbReference type="PROSITE" id="PS50847">
    <property type="entry name" value="GRAM_POS_ANCHORING"/>
    <property type="match status" value="1"/>
</dbReference>
<feature type="signal peptide" evidence="7">
    <location>
        <begin position="1"/>
        <end position="20"/>
    </location>
</feature>
<keyword evidence="1" id="KW-0134">Cell wall</keyword>
<keyword evidence="10" id="KW-1185">Reference proteome</keyword>
<dbReference type="EMBL" id="MLCF01000011">
    <property type="protein sequence ID" value="OIV38897.1"/>
    <property type="molecule type" value="Genomic_DNA"/>
</dbReference>
<keyword evidence="4" id="KW-0572">Peptidoglycan-anchor</keyword>
<feature type="chain" id="PRO_5038543640" description="Gram-positive cocci surface proteins LPxTG domain-containing protein" evidence="7">
    <location>
        <begin position="21"/>
        <end position="251"/>
    </location>
</feature>
<dbReference type="AlphaFoldDB" id="A0A1J7BZJ1"/>
<protein>
    <recommendedName>
        <fullName evidence="8">Gram-positive cocci surface proteins LPxTG domain-containing protein</fullName>
    </recommendedName>
</protein>
<evidence type="ECO:0000256" key="6">
    <source>
        <dbReference type="SAM" id="Phobius"/>
    </source>
</evidence>
<accession>A0A1J7BZJ1</accession>
<keyword evidence="6" id="KW-1133">Transmembrane helix</keyword>
<feature type="region of interest" description="Disordered" evidence="5">
    <location>
        <begin position="30"/>
        <end position="49"/>
    </location>
</feature>
<evidence type="ECO:0000313" key="10">
    <source>
        <dbReference type="Proteomes" id="UP000243342"/>
    </source>
</evidence>
<name>A0A1J7BZJ1_9ACTN</name>
<evidence type="ECO:0000256" key="7">
    <source>
        <dbReference type="SAM" id="SignalP"/>
    </source>
</evidence>
<reference evidence="9 10" key="1">
    <citation type="submission" date="2016-10" db="EMBL/GenBank/DDBJ databases">
        <title>Genome sequence of Streptomyces gilvigriseus MUSC 26.</title>
        <authorList>
            <person name="Lee L.-H."/>
            <person name="Ser H.-L."/>
        </authorList>
    </citation>
    <scope>NUCLEOTIDE SEQUENCE [LARGE SCALE GENOMIC DNA]</scope>
    <source>
        <strain evidence="9 10">MUSC 26</strain>
    </source>
</reference>
<evidence type="ECO:0000256" key="1">
    <source>
        <dbReference type="ARBA" id="ARBA00022512"/>
    </source>
</evidence>
<dbReference type="InterPro" id="IPR019931">
    <property type="entry name" value="LPXTG_anchor"/>
</dbReference>
<keyword evidence="6" id="KW-0472">Membrane</keyword>